<dbReference type="InterPro" id="IPR005511">
    <property type="entry name" value="SMP-30"/>
</dbReference>
<comment type="cofactor">
    <cofactor evidence="4">
        <name>Mg(2+)</name>
        <dbReference type="ChEBI" id="CHEBI:18420"/>
    </cofactor>
</comment>
<comment type="subcellular location">
    <subcellularLocation>
        <location evidence="5">Cytoplasm</location>
    </subcellularLocation>
</comment>
<comment type="cofactor">
    <cofactor evidence="3">
        <name>Mn(2+)</name>
        <dbReference type="ChEBI" id="CHEBI:29035"/>
    </cofactor>
</comment>
<evidence type="ECO:0000256" key="7">
    <source>
        <dbReference type="ARBA" id="ARBA00013227"/>
    </source>
</evidence>
<evidence type="ECO:0000256" key="10">
    <source>
        <dbReference type="ARBA" id="ARBA00022723"/>
    </source>
</evidence>
<dbReference type="GO" id="GO:0005509">
    <property type="term" value="F:calcium ion binding"/>
    <property type="evidence" value="ECO:0007669"/>
    <property type="project" value="TreeGrafter"/>
</dbReference>
<keyword evidence="15" id="KW-0862">Zinc</keyword>
<dbReference type="InterPro" id="IPR013658">
    <property type="entry name" value="SGL"/>
</dbReference>
<comment type="cofactor">
    <cofactor evidence="15">
        <name>Zn(2+)</name>
        <dbReference type="ChEBI" id="CHEBI:29105"/>
    </cofactor>
    <text evidence="15">Binds 1 divalent metal cation per subunit.</text>
</comment>
<evidence type="ECO:0000256" key="4">
    <source>
        <dbReference type="ARBA" id="ARBA00001946"/>
    </source>
</evidence>
<evidence type="ECO:0000313" key="17">
    <source>
        <dbReference type="Proteomes" id="UP000829291"/>
    </source>
</evidence>
<dbReference type="PRINTS" id="PR01790">
    <property type="entry name" value="SMP30FAMILY"/>
</dbReference>
<feature type="active site" description="Proton donor/acceptor" evidence="14">
    <location>
        <position position="217"/>
    </location>
</feature>
<keyword evidence="17" id="KW-1185">Reference proteome</keyword>
<dbReference type="PANTHER" id="PTHR10907">
    <property type="entry name" value="REGUCALCIN"/>
    <property type="match status" value="1"/>
</dbReference>
<evidence type="ECO:0000256" key="3">
    <source>
        <dbReference type="ARBA" id="ARBA00001936"/>
    </source>
</evidence>
<keyword evidence="9" id="KW-0963">Cytoplasm</keyword>
<dbReference type="KEGG" id="nlo:107218655"/>
<dbReference type="PANTHER" id="PTHR10907:SF66">
    <property type="entry name" value="MIP34848P1-RELATED"/>
    <property type="match status" value="1"/>
</dbReference>
<sequence length="308" mass="34062">MAPQIDIIHDEKLVLGEGPHWDQEAQVLYYVDIPESTVFKYDPSTNKVTRVIVDKQNKSAVSFVLPVAGTKDKFLVGHGKKIALLTWDGITTDPTNVEILVEVDPGTINVFNDGKADPSGRLWSGTWELATFKPGGPETRKGTFYSLSRDGKSTKPHFSGVGCSNGLAWSSDTKTFYYVDSFNWTVDAFDYNIDSEELTNRRTIFDLKKNNVKGMPDGMAIDKEDKLWLATWGGYAVHRIDPKTGKPLQSVQFPTEKITSVAWGGPNLDELYVTSASIFESKDDRYSGRLFKVSGLGISGLPGVPVKL</sequence>
<evidence type="ECO:0000256" key="13">
    <source>
        <dbReference type="ARBA" id="ARBA00032464"/>
    </source>
</evidence>
<feature type="binding site" evidence="15">
    <location>
        <position position="17"/>
    </location>
    <ligand>
        <name>a divalent metal cation</name>
        <dbReference type="ChEBI" id="CHEBI:60240"/>
    </ligand>
</feature>
<dbReference type="GeneID" id="107218655"/>
<dbReference type="Proteomes" id="UP000829291">
    <property type="component" value="Chromosome 4"/>
</dbReference>
<keyword evidence="12" id="KW-0106">Calcium</keyword>
<dbReference type="RefSeq" id="XP_015512073.1">
    <property type="nucleotide sequence ID" value="XM_015656587.1"/>
</dbReference>
<comment type="cofactor">
    <cofactor evidence="2">
        <name>Ca(2+)</name>
        <dbReference type="ChEBI" id="CHEBI:29108"/>
    </cofactor>
</comment>
<comment type="similarity">
    <text evidence="6">Belongs to the SMP-30/CGR1 family.</text>
</comment>
<name>A0A6J0BAV5_NEOLC</name>
<feature type="domain" description="SMP-30/Gluconolactonase/LRE-like region" evidence="16">
    <location>
        <begin position="15"/>
        <end position="277"/>
    </location>
</feature>
<keyword evidence="10 15" id="KW-0479">Metal-binding</keyword>
<dbReference type="GO" id="GO:0019853">
    <property type="term" value="P:L-ascorbic acid biosynthetic process"/>
    <property type="evidence" value="ECO:0007669"/>
    <property type="project" value="TreeGrafter"/>
</dbReference>
<evidence type="ECO:0000256" key="12">
    <source>
        <dbReference type="ARBA" id="ARBA00022837"/>
    </source>
</evidence>
<dbReference type="Pfam" id="PF08450">
    <property type="entry name" value="SGL"/>
    <property type="match status" value="1"/>
</dbReference>
<reference evidence="18 19" key="1">
    <citation type="submission" date="2025-04" db="UniProtKB">
        <authorList>
            <consortium name="RefSeq"/>
        </authorList>
    </citation>
    <scope>IDENTIFICATION</scope>
    <source>
        <tissue evidence="18 19">Whole body</tissue>
    </source>
</reference>
<dbReference type="SUPFAM" id="SSF63829">
    <property type="entry name" value="Calcium-dependent phosphotriesterase"/>
    <property type="match status" value="1"/>
</dbReference>
<evidence type="ECO:0000256" key="6">
    <source>
        <dbReference type="ARBA" id="ARBA00008853"/>
    </source>
</evidence>
<evidence type="ECO:0000313" key="18">
    <source>
        <dbReference type="RefSeq" id="XP_015512073.1"/>
    </source>
</evidence>
<evidence type="ECO:0000256" key="15">
    <source>
        <dbReference type="PIRSR" id="PIRSR605511-2"/>
    </source>
</evidence>
<evidence type="ECO:0000256" key="8">
    <source>
        <dbReference type="ARBA" id="ARBA00016808"/>
    </source>
</evidence>
<dbReference type="Gene3D" id="2.120.10.30">
    <property type="entry name" value="TolB, C-terminal domain"/>
    <property type="match status" value="1"/>
</dbReference>
<evidence type="ECO:0000256" key="14">
    <source>
        <dbReference type="PIRSR" id="PIRSR605511-1"/>
    </source>
</evidence>
<feature type="binding site" evidence="15">
    <location>
        <position position="165"/>
    </location>
    <ligand>
        <name>a divalent metal cation</name>
        <dbReference type="ChEBI" id="CHEBI:60240"/>
    </ligand>
</feature>
<dbReference type="EC" id="3.1.1.17" evidence="7"/>
<feature type="binding site" evidence="15">
    <location>
        <position position="112"/>
    </location>
    <ligand>
        <name>substrate</name>
    </ligand>
</feature>
<evidence type="ECO:0000256" key="1">
    <source>
        <dbReference type="ARBA" id="ARBA00001589"/>
    </source>
</evidence>
<evidence type="ECO:0000256" key="5">
    <source>
        <dbReference type="ARBA" id="ARBA00004496"/>
    </source>
</evidence>
<evidence type="ECO:0000256" key="11">
    <source>
        <dbReference type="ARBA" id="ARBA00022801"/>
    </source>
</evidence>
<dbReference type="FunFam" id="2.120.10.30:FF:000027">
    <property type="entry name" value="Regucalcin homologue"/>
    <property type="match status" value="1"/>
</dbReference>
<feature type="binding site" evidence="15">
    <location>
        <position position="217"/>
    </location>
    <ligand>
        <name>a divalent metal cation</name>
        <dbReference type="ChEBI" id="CHEBI:60240"/>
    </ligand>
</feature>
<protein>
    <recommendedName>
        <fullName evidence="8">Regucalcin</fullName>
        <ecNumber evidence="7">3.1.1.17</ecNumber>
    </recommendedName>
    <alternativeName>
        <fullName evidence="13">Gluconolactonase</fullName>
    </alternativeName>
</protein>
<dbReference type="OrthoDB" id="423498at2759"/>
<evidence type="ECO:0000256" key="9">
    <source>
        <dbReference type="ARBA" id="ARBA00022490"/>
    </source>
</evidence>
<evidence type="ECO:0000313" key="19">
    <source>
        <dbReference type="RefSeq" id="XP_015512074.1"/>
    </source>
</evidence>
<dbReference type="AlphaFoldDB" id="A0A6J0BAV5"/>
<organism evidence="17 19">
    <name type="scientific">Neodiprion lecontei</name>
    <name type="common">Redheaded pine sawfly</name>
    <dbReference type="NCBI Taxonomy" id="441921"/>
    <lineage>
        <taxon>Eukaryota</taxon>
        <taxon>Metazoa</taxon>
        <taxon>Ecdysozoa</taxon>
        <taxon>Arthropoda</taxon>
        <taxon>Hexapoda</taxon>
        <taxon>Insecta</taxon>
        <taxon>Pterygota</taxon>
        <taxon>Neoptera</taxon>
        <taxon>Endopterygota</taxon>
        <taxon>Hymenoptera</taxon>
        <taxon>Tenthredinoidea</taxon>
        <taxon>Diprionidae</taxon>
        <taxon>Diprioninae</taxon>
        <taxon>Neodiprion</taxon>
    </lineage>
</organism>
<proteinExistence type="inferred from homology"/>
<comment type="catalytic activity">
    <reaction evidence="1">
        <text>D-glucono-1,5-lactone + H2O = D-gluconate + H(+)</text>
        <dbReference type="Rhea" id="RHEA:10440"/>
        <dbReference type="ChEBI" id="CHEBI:15377"/>
        <dbReference type="ChEBI" id="CHEBI:15378"/>
        <dbReference type="ChEBI" id="CHEBI:16217"/>
        <dbReference type="ChEBI" id="CHEBI:18391"/>
        <dbReference type="EC" id="3.1.1.17"/>
    </reaction>
</comment>
<dbReference type="InterPro" id="IPR011042">
    <property type="entry name" value="6-blade_b-propeller_TolB-like"/>
</dbReference>
<dbReference type="GO" id="GO:0004341">
    <property type="term" value="F:gluconolactonase activity"/>
    <property type="evidence" value="ECO:0007669"/>
    <property type="project" value="UniProtKB-EC"/>
</dbReference>
<dbReference type="GO" id="GO:0005737">
    <property type="term" value="C:cytoplasm"/>
    <property type="evidence" value="ECO:0007669"/>
    <property type="project" value="UniProtKB-SubCell"/>
</dbReference>
<evidence type="ECO:0000256" key="2">
    <source>
        <dbReference type="ARBA" id="ARBA00001913"/>
    </source>
</evidence>
<dbReference type="RefSeq" id="XP_015512074.1">
    <property type="nucleotide sequence ID" value="XM_015656588.1"/>
</dbReference>
<evidence type="ECO:0000259" key="16">
    <source>
        <dbReference type="Pfam" id="PF08450"/>
    </source>
</evidence>
<gene>
    <name evidence="18 19" type="primary">LOC107218655</name>
</gene>
<accession>A0A6J0BAV5</accession>
<keyword evidence="11" id="KW-0378">Hydrolase</keyword>